<dbReference type="AlphaFoldDB" id="A0A1F8GQ00"/>
<name>A0A1F8GQ00_9BACT</name>
<proteinExistence type="inferred from homology"/>
<dbReference type="SUPFAM" id="SSF55811">
    <property type="entry name" value="Nudix"/>
    <property type="match status" value="1"/>
</dbReference>
<accession>A0A1F8GQ00</accession>
<dbReference type="STRING" id="1802701.A3A33_04825"/>
<evidence type="ECO:0000256" key="12">
    <source>
        <dbReference type="RuleBase" id="RU003476"/>
    </source>
</evidence>
<evidence type="ECO:0000313" key="15">
    <source>
        <dbReference type="Proteomes" id="UP000179047"/>
    </source>
</evidence>
<dbReference type="Gene3D" id="3.90.79.10">
    <property type="entry name" value="Nucleoside Triphosphate Pyrophosphohydrolase"/>
    <property type="match status" value="1"/>
</dbReference>
<dbReference type="EC" id="3.6.1.55" evidence="11"/>
<evidence type="ECO:0000256" key="6">
    <source>
        <dbReference type="ARBA" id="ARBA00022763"/>
    </source>
</evidence>
<keyword evidence="3" id="KW-0515">Mutator protein</keyword>
<keyword evidence="4" id="KW-0235">DNA replication</keyword>
<dbReference type="GO" id="GO:0046872">
    <property type="term" value="F:metal ion binding"/>
    <property type="evidence" value="ECO:0007669"/>
    <property type="project" value="UniProtKB-KW"/>
</dbReference>
<dbReference type="GO" id="GO:0044715">
    <property type="term" value="F:8-oxo-dGDP phosphatase activity"/>
    <property type="evidence" value="ECO:0007669"/>
    <property type="project" value="TreeGrafter"/>
</dbReference>
<dbReference type="GO" id="GO:0008413">
    <property type="term" value="F:8-oxo-7,8-dihydroguanosine triphosphate pyrophosphatase activity"/>
    <property type="evidence" value="ECO:0007669"/>
    <property type="project" value="TreeGrafter"/>
</dbReference>
<dbReference type="InterPro" id="IPR020084">
    <property type="entry name" value="NUDIX_hydrolase_CS"/>
</dbReference>
<dbReference type="PROSITE" id="PS51462">
    <property type="entry name" value="NUDIX"/>
    <property type="match status" value="1"/>
</dbReference>
<evidence type="ECO:0000256" key="10">
    <source>
        <dbReference type="ARBA" id="ARBA00035861"/>
    </source>
</evidence>
<evidence type="ECO:0000313" key="14">
    <source>
        <dbReference type="EMBL" id="OGN27517.1"/>
    </source>
</evidence>
<dbReference type="GO" id="GO:0006260">
    <property type="term" value="P:DNA replication"/>
    <property type="evidence" value="ECO:0007669"/>
    <property type="project" value="UniProtKB-KW"/>
</dbReference>
<organism evidence="14 15">
    <name type="scientific">Candidatus Yanofskybacteria bacterium RIFCSPLOWO2_01_FULL_49_25</name>
    <dbReference type="NCBI Taxonomy" id="1802701"/>
    <lineage>
        <taxon>Bacteria</taxon>
        <taxon>Candidatus Yanofskyibacteriota</taxon>
    </lineage>
</organism>
<reference evidence="14 15" key="1">
    <citation type="journal article" date="2016" name="Nat. Commun.">
        <title>Thousands of microbial genomes shed light on interconnected biogeochemical processes in an aquifer system.</title>
        <authorList>
            <person name="Anantharaman K."/>
            <person name="Brown C.T."/>
            <person name="Hug L.A."/>
            <person name="Sharon I."/>
            <person name="Castelle C.J."/>
            <person name="Probst A.J."/>
            <person name="Thomas B.C."/>
            <person name="Singh A."/>
            <person name="Wilkins M.J."/>
            <person name="Karaoz U."/>
            <person name="Brodie E.L."/>
            <person name="Williams K.H."/>
            <person name="Hubbard S.S."/>
            <person name="Banfield J.F."/>
        </authorList>
    </citation>
    <scope>NUCLEOTIDE SEQUENCE [LARGE SCALE GENOMIC DNA]</scope>
</reference>
<dbReference type="InterPro" id="IPR020476">
    <property type="entry name" value="Nudix_hydrolase"/>
</dbReference>
<keyword evidence="7 12" id="KW-0378">Hydrolase</keyword>
<comment type="caution">
    <text evidence="14">The sequence shown here is derived from an EMBL/GenBank/DDBJ whole genome shotgun (WGS) entry which is preliminary data.</text>
</comment>
<evidence type="ECO:0000259" key="13">
    <source>
        <dbReference type="PROSITE" id="PS51462"/>
    </source>
</evidence>
<keyword evidence="6" id="KW-0227">DNA damage</keyword>
<evidence type="ECO:0000256" key="7">
    <source>
        <dbReference type="ARBA" id="ARBA00022801"/>
    </source>
</evidence>
<dbReference type="PANTHER" id="PTHR47707">
    <property type="entry name" value="8-OXO-DGTP DIPHOSPHATASE"/>
    <property type="match status" value="1"/>
</dbReference>
<protein>
    <recommendedName>
        <fullName evidence="11">8-oxo-dGTP diphosphatase</fullName>
        <ecNumber evidence="11">3.6.1.55</ecNumber>
    </recommendedName>
</protein>
<keyword evidence="8" id="KW-0460">Magnesium</keyword>
<gene>
    <name evidence="14" type="ORF">A3A33_04825</name>
</gene>
<keyword evidence="5" id="KW-0479">Metal-binding</keyword>
<dbReference type="PRINTS" id="PR00502">
    <property type="entry name" value="NUDIXFAMILY"/>
</dbReference>
<evidence type="ECO:0000256" key="9">
    <source>
        <dbReference type="ARBA" id="ARBA00023204"/>
    </source>
</evidence>
<dbReference type="Pfam" id="PF00293">
    <property type="entry name" value="NUDIX"/>
    <property type="match status" value="1"/>
</dbReference>
<evidence type="ECO:0000256" key="11">
    <source>
        <dbReference type="ARBA" id="ARBA00038905"/>
    </source>
</evidence>
<dbReference type="PROSITE" id="PS00893">
    <property type="entry name" value="NUDIX_BOX"/>
    <property type="match status" value="1"/>
</dbReference>
<evidence type="ECO:0000256" key="3">
    <source>
        <dbReference type="ARBA" id="ARBA00022457"/>
    </source>
</evidence>
<dbReference type="InterPro" id="IPR000086">
    <property type="entry name" value="NUDIX_hydrolase_dom"/>
</dbReference>
<dbReference type="Proteomes" id="UP000179047">
    <property type="component" value="Unassembled WGS sequence"/>
</dbReference>
<dbReference type="GO" id="GO:0044716">
    <property type="term" value="F:8-oxo-GDP phosphatase activity"/>
    <property type="evidence" value="ECO:0007669"/>
    <property type="project" value="TreeGrafter"/>
</dbReference>
<sequence>MRTIERDIVGAVIVSVDGKILNGKQAVGKEIYPGCWIIPGGGIEDGETKEQALIREVKEETGIDISECVIELVGDTRTATTHKTLRDSGEVVLCNMKLFDFRIKIPQNAAAIKISPSDDLVECIWIDIQELSNFKLAPPSVDLFKQLGYIK</sequence>
<evidence type="ECO:0000256" key="2">
    <source>
        <dbReference type="ARBA" id="ARBA00005582"/>
    </source>
</evidence>
<comment type="cofactor">
    <cofactor evidence="1">
        <name>Mg(2+)</name>
        <dbReference type="ChEBI" id="CHEBI:18420"/>
    </cofactor>
</comment>
<dbReference type="GO" id="GO:0035539">
    <property type="term" value="F:8-oxo-7,8-dihydrodeoxyguanosine triphosphate pyrophosphatase activity"/>
    <property type="evidence" value="ECO:0007669"/>
    <property type="project" value="UniProtKB-EC"/>
</dbReference>
<dbReference type="InterPro" id="IPR015797">
    <property type="entry name" value="NUDIX_hydrolase-like_dom_sf"/>
</dbReference>
<evidence type="ECO:0000256" key="4">
    <source>
        <dbReference type="ARBA" id="ARBA00022705"/>
    </source>
</evidence>
<comment type="similarity">
    <text evidence="2 12">Belongs to the Nudix hydrolase family.</text>
</comment>
<evidence type="ECO:0000256" key="5">
    <source>
        <dbReference type="ARBA" id="ARBA00022723"/>
    </source>
</evidence>
<evidence type="ECO:0000256" key="1">
    <source>
        <dbReference type="ARBA" id="ARBA00001946"/>
    </source>
</evidence>
<dbReference type="EMBL" id="MGKP01000029">
    <property type="protein sequence ID" value="OGN27517.1"/>
    <property type="molecule type" value="Genomic_DNA"/>
</dbReference>
<feature type="domain" description="Nudix hydrolase" evidence="13">
    <location>
        <begin position="4"/>
        <end position="149"/>
    </location>
</feature>
<keyword evidence="9" id="KW-0234">DNA repair</keyword>
<dbReference type="PANTHER" id="PTHR47707:SF1">
    <property type="entry name" value="NUDIX HYDROLASE FAMILY PROTEIN"/>
    <property type="match status" value="1"/>
</dbReference>
<dbReference type="InterPro" id="IPR047127">
    <property type="entry name" value="MutT-like"/>
</dbReference>
<dbReference type="GO" id="GO:0006281">
    <property type="term" value="P:DNA repair"/>
    <property type="evidence" value="ECO:0007669"/>
    <property type="project" value="UniProtKB-KW"/>
</dbReference>
<evidence type="ECO:0000256" key="8">
    <source>
        <dbReference type="ARBA" id="ARBA00022842"/>
    </source>
</evidence>
<comment type="catalytic activity">
    <reaction evidence="10">
        <text>8-oxo-dGTP + H2O = 8-oxo-dGMP + diphosphate + H(+)</text>
        <dbReference type="Rhea" id="RHEA:31575"/>
        <dbReference type="ChEBI" id="CHEBI:15377"/>
        <dbReference type="ChEBI" id="CHEBI:15378"/>
        <dbReference type="ChEBI" id="CHEBI:33019"/>
        <dbReference type="ChEBI" id="CHEBI:63224"/>
        <dbReference type="ChEBI" id="CHEBI:77896"/>
        <dbReference type="EC" id="3.6.1.55"/>
    </reaction>
</comment>